<proteinExistence type="predicted"/>
<sequence length="240" mass="27816">MSIIKSPIVYLSGKNKLHPIDMFDTFDWIMDVSEKHNLKSAFYFICGHTDPVYDADYKPEDIAIRKLLWQIHARGDEIGLHPSYNTYLQPQLIAQEFNRLRNLCDEEGIQQAEWGGRMHYLRWQQPITLQAWNDAKLSYDSTLGYADRAGFRCGTCYEYPAFNPITKRILDIRIRPLIVMECSVISIANMGLKIGTESTDKILQLKENCRSVGGCFTLLWHNSEFESVAKKAMYQTILKY</sequence>
<dbReference type="GO" id="GO:0005975">
    <property type="term" value="P:carbohydrate metabolic process"/>
    <property type="evidence" value="ECO:0007669"/>
    <property type="project" value="InterPro"/>
</dbReference>
<organism evidence="1">
    <name type="scientific">Arsenophonus endosymbiont of Trialeurodes vaporariorum</name>
    <dbReference type="NCBI Taxonomy" id="235567"/>
    <lineage>
        <taxon>Bacteria</taxon>
        <taxon>Pseudomonadati</taxon>
        <taxon>Pseudomonadota</taxon>
        <taxon>Gammaproteobacteria</taxon>
        <taxon>Enterobacterales</taxon>
        <taxon>Morganellaceae</taxon>
        <taxon>Arsenophonus</taxon>
    </lineage>
</organism>
<dbReference type="InterPro" id="IPR011330">
    <property type="entry name" value="Glyco_hydro/deAcase_b/a-brl"/>
</dbReference>
<dbReference type="Gene3D" id="3.20.20.370">
    <property type="entry name" value="Glycoside hydrolase/deacetylase"/>
    <property type="match status" value="1"/>
</dbReference>
<gene>
    <name evidence="1" type="ORF">ARTV_1226</name>
</gene>
<dbReference type="AlphaFoldDB" id="A0A3B0MH94"/>
<name>A0A3B0MH94_9GAMM</name>
<accession>A0A3B0MH94</accession>
<protein>
    <recommendedName>
        <fullName evidence="2">NodB homology domain-containing protein</fullName>
    </recommendedName>
</protein>
<dbReference type="EMBL" id="UFQR01000004">
    <property type="protein sequence ID" value="SSW95369.1"/>
    <property type="molecule type" value="Genomic_DNA"/>
</dbReference>
<dbReference type="SUPFAM" id="SSF88713">
    <property type="entry name" value="Glycoside hydrolase/deacetylase"/>
    <property type="match status" value="1"/>
</dbReference>
<dbReference type="CDD" id="cd10931">
    <property type="entry name" value="CE4_u7"/>
    <property type="match status" value="1"/>
</dbReference>
<evidence type="ECO:0008006" key="2">
    <source>
        <dbReference type="Google" id="ProtNLM"/>
    </source>
</evidence>
<evidence type="ECO:0000313" key="1">
    <source>
        <dbReference type="EMBL" id="SSW95369.1"/>
    </source>
</evidence>
<reference evidence="1" key="1">
    <citation type="submission" date="2018-04" db="EMBL/GenBank/DDBJ databases">
        <authorList>
            <person name="Go L.Y."/>
            <person name="Mitchell J.A."/>
        </authorList>
    </citation>
    <scope>NUCLEOTIDE SEQUENCE</scope>
    <source>
        <strain evidence="1">ARTV</strain>
    </source>
</reference>